<name>A0A0V0QXS5_PSEPJ</name>
<accession>A0A0V0QXS5</accession>
<dbReference type="InterPro" id="IPR035680">
    <property type="entry name" value="Clx_II_MBL"/>
</dbReference>
<dbReference type="CDD" id="cd07723">
    <property type="entry name" value="hydroxyacylglutathione_hydrolase_MBL-fold"/>
    <property type="match status" value="1"/>
</dbReference>
<sequence>MSIFISSQIRGKKNTGILIDPADQNSIYPFLQKYSGLDISHVLFTHKHWDHAGNSKNLKKFLNNERKNSHLKKQVVFMAHEQDQENIEGVDVNFKGNQENIEINNFNIKAFHTPCHTIGHAMYYFEPQQQQLQISEDDNKIIQEQINFDSQSALFTGDTIFLGGVGRFFEGNSQQMYKNFQILKELPKDTDIYCGHEYTVANYEWASKIEPENQNLQQIYKKYQNLRKKNKYTIPSKIEDELNTNIFVRCDQENLKQKFNCNYPVEILCQLREMKNNNQTDINTI</sequence>
<dbReference type="GO" id="GO:0004416">
    <property type="term" value="F:hydroxyacylglutathione hydrolase activity"/>
    <property type="evidence" value="ECO:0007669"/>
    <property type="project" value="UniProtKB-EC"/>
</dbReference>
<evidence type="ECO:0000313" key="11">
    <source>
        <dbReference type="EMBL" id="KRX06961.1"/>
    </source>
</evidence>
<evidence type="ECO:0000259" key="10">
    <source>
        <dbReference type="SMART" id="SM00849"/>
    </source>
</evidence>
<evidence type="ECO:0000256" key="8">
    <source>
        <dbReference type="ARBA" id="ARBA00022833"/>
    </source>
</evidence>
<dbReference type="SUPFAM" id="SSF56281">
    <property type="entry name" value="Metallo-hydrolase/oxidoreductase"/>
    <property type="match status" value="1"/>
</dbReference>
<evidence type="ECO:0000256" key="5">
    <source>
        <dbReference type="ARBA" id="ARBA00011917"/>
    </source>
</evidence>
<dbReference type="Pfam" id="PF00753">
    <property type="entry name" value="Lactamase_B"/>
    <property type="match status" value="1"/>
</dbReference>
<evidence type="ECO:0000256" key="3">
    <source>
        <dbReference type="ARBA" id="ARBA00004963"/>
    </source>
</evidence>
<keyword evidence="12" id="KW-1185">Reference proteome</keyword>
<evidence type="ECO:0000256" key="4">
    <source>
        <dbReference type="ARBA" id="ARBA00006759"/>
    </source>
</evidence>
<organism evidence="11 12">
    <name type="scientific">Pseudocohnilembus persalinus</name>
    <name type="common">Ciliate</name>
    <dbReference type="NCBI Taxonomy" id="266149"/>
    <lineage>
        <taxon>Eukaryota</taxon>
        <taxon>Sar</taxon>
        <taxon>Alveolata</taxon>
        <taxon>Ciliophora</taxon>
        <taxon>Intramacronucleata</taxon>
        <taxon>Oligohymenophorea</taxon>
        <taxon>Scuticociliatia</taxon>
        <taxon>Philasterida</taxon>
        <taxon>Pseudocohnilembidae</taxon>
        <taxon>Pseudocohnilembus</taxon>
    </lineage>
</organism>
<dbReference type="InterPro" id="IPR036866">
    <property type="entry name" value="RibonucZ/Hydroxyglut_hydro"/>
</dbReference>
<dbReference type="InterPro" id="IPR032282">
    <property type="entry name" value="HAGH_C"/>
</dbReference>
<comment type="pathway">
    <text evidence="3">Secondary metabolite metabolism; methylglyoxal degradation; (R)-lactate from methylglyoxal: step 2/2.</text>
</comment>
<dbReference type="AlphaFoldDB" id="A0A0V0QXS5"/>
<comment type="catalytic activity">
    <reaction evidence="1">
        <text>an S-(2-hydroxyacyl)glutathione + H2O = a 2-hydroxy carboxylate + glutathione + H(+)</text>
        <dbReference type="Rhea" id="RHEA:21864"/>
        <dbReference type="ChEBI" id="CHEBI:15377"/>
        <dbReference type="ChEBI" id="CHEBI:15378"/>
        <dbReference type="ChEBI" id="CHEBI:57925"/>
        <dbReference type="ChEBI" id="CHEBI:58896"/>
        <dbReference type="ChEBI" id="CHEBI:71261"/>
        <dbReference type="EC" id="3.1.2.6"/>
    </reaction>
</comment>
<dbReference type="PANTHER" id="PTHR11935">
    <property type="entry name" value="BETA LACTAMASE DOMAIN"/>
    <property type="match status" value="1"/>
</dbReference>
<keyword evidence="8" id="KW-0862">Zinc</keyword>
<evidence type="ECO:0000313" key="12">
    <source>
        <dbReference type="Proteomes" id="UP000054937"/>
    </source>
</evidence>
<dbReference type="OrthoDB" id="515692at2759"/>
<comment type="caution">
    <text evidence="11">The sequence shown here is derived from an EMBL/GenBank/DDBJ whole genome shotgun (WGS) entry which is preliminary data.</text>
</comment>
<proteinExistence type="inferred from homology"/>
<dbReference type="Pfam" id="PF16123">
    <property type="entry name" value="HAGH_C"/>
    <property type="match status" value="1"/>
</dbReference>
<evidence type="ECO:0000256" key="9">
    <source>
        <dbReference type="ARBA" id="ARBA00031044"/>
    </source>
</evidence>
<comment type="similarity">
    <text evidence="4">Belongs to the metallo-beta-lactamase superfamily. Glyoxalase II family.</text>
</comment>
<dbReference type="InParanoid" id="A0A0V0QXS5"/>
<dbReference type="EC" id="3.1.2.6" evidence="5"/>
<evidence type="ECO:0000256" key="7">
    <source>
        <dbReference type="ARBA" id="ARBA00022801"/>
    </source>
</evidence>
<feature type="domain" description="Metallo-beta-lactamase" evidence="10">
    <location>
        <begin position="3"/>
        <end position="196"/>
    </location>
</feature>
<evidence type="ECO:0000256" key="2">
    <source>
        <dbReference type="ARBA" id="ARBA00001947"/>
    </source>
</evidence>
<dbReference type="OMA" id="CKERARF"/>
<protein>
    <recommendedName>
        <fullName evidence="5">hydroxyacylglutathione hydrolase</fullName>
        <ecNumber evidence="5">3.1.2.6</ecNumber>
    </recommendedName>
    <alternativeName>
        <fullName evidence="9">Glyoxalase II</fullName>
    </alternativeName>
</protein>
<gene>
    <name evidence="11" type="ORF">PPERSA_07124</name>
</gene>
<dbReference type="EMBL" id="LDAU01000090">
    <property type="protein sequence ID" value="KRX06961.1"/>
    <property type="molecule type" value="Genomic_DNA"/>
</dbReference>
<dbReference type="SMART" id="SM00849">
    <property type="entry name" value="Lactamase_B"/>
    <property type="match status" value="1"/>
</dbReference>
<dbReference type="Gene3D" id="3.60.15.10">
    <property type="entry name" value="Ribonuclease Z/Hydroxyacylglutathione hydrolase-like"/>
    <property type="match status" value="1"/>
</dbReference>
<dbReference type="GO" id="GO:0046872">
    <property type="term" value="F:metal ion binding"/>
    <property type="evidence" value="ECO:0007669"/>
    <property type="project" value="UniProtKB-KW"/>
</dbReference>
<keyword evidence="7" id="KW-0378">Hydrolase</keyword>
<keyword evidence="6" id="KW-0479">Metal-binding</keyword>
<dbReference type="Proteomes" id="UP000054937">
    <property type="component" value="Unassembled WGS sequence"/>
</dbReference>
<comment type="cofactor">
    <cofactor evidence="2">
        <name>Zn(2+)</name>
        <dbReference type="ChEBI" id="CHEBI:29105"/>
    </cofactor>
</comment>
<evidence type="ECO:0000256" key="6">
    <source>
        <dbReference type="ARBA" id="ARBA00022723"/>
    </source>
</evidence>
<evidence type="ECO:0000256" key="1">
    <source>
        <dbReference type="ARBA" id="ARBA00001623"/>
    </source>
</evidence>
<dbReference type="InterPro" id="IPR001279">
    <property type="entry name" value="Metallo-B-lactamas"/>
</dbReference>
<dbReference type="FunCoup" id="A0A0V0QXS5">
    <property type="interactions" value="96"/>
</dbReference>
<dbReference type="PANTHER" id="PTHR11935:SF94">
    <property type="entry name" value="TENZING NORGAY, ISOFORM C"/>
    <property type="match status" value="1"/>
</dbReference>
<reference evidence="11 12" key="1">
    <citation type="journal article" date="2015" name="Sci. Rep.">
        <title>Genome of the facultative scuticociliatosis pathogen Pseudocohnilembus persalinus provides insight into its virulence through horizontal gene transfer.</title>
        <authorList>
            <person name="Xiong J."/>
            <person name="Wang G."/>
            <person name="Cheng J."/>
            <person name="Tian M."/>
            <person name="Pan X."/>
            <person name="Warren A."/>
            <person name="Jiang C."/>
            <person name="Yuan D."/>
            <person name="Miao W."/>
        </authorList>
    </citation>
    <scope>NUCLEOTIDE SEQUENCE [LARGE SCALE GENOMIC DNA]</scope>
    <source>
        <strain evidence="11">36N120E</strain>
    </source>
</reference>